<evidence type="ECO:0000313" key="2">
    <source>
        <dbReference type="EMBL" id="ALO14337.1"/>
    </source>
</evidence>
<dbReference type="AlphaFoldDB" id="A0A0S2HWC1"/>
<keyword evidence="3" id="KW-1185">Reference proteome</keyword>
<protein>
    <submittedName>
        <fullName evidence="2">Uncharacterized protein</fullName>
    </submittedName>
</protein>
<proteinExistence type="predicted"/>
<reference evidence="2 3" key="1">
    <citation type="submission" date="2015-11" db="EMBL/GenBank/DDBJ databases">
        <title>Description and complete genome sequence of a novel strain predominating in hypersaline microbial mats and representing a new family of the Bacteriodetes phylum.</title>
        <authorList>
            <person name="Spring S."/>
            <person name="Bunk B."/>
            <person name="Sproer C."/>
            <person name="Klenk H.-P."/>
        </authorList>
    </citation>
    <scope>NUCLEOTIDE SEQUENCE [LARGE SCALE GENOMIC DNA]</scope>
    <source>
        <strain evidence="2 3">L21-Spi-D4</strain>
    </source>
</reference>
<keyword evidence="1" id="KW-0732">Signal</keyword>
<feature type="chain" id="PRO_5006599274" evidence="1">
    <location>
        <begin position="22"/>
        <end position="155"/>
    </location>
</feature>
<sequence length="155" mass="17862" precursor="true">MAKKIFLFAAFFLFITLFANAQYHERDWKWQPYASLTKGGKVFIVLYYGTLIEGYNGKVRWKIVNRAAQPLFGVDLGAQTYVLKNGEEVQRDERDFKARRINPGENAMTLPLVIEQQVFSGVKHVKVSTPEIILDFGKDRIYEWGKLGKIELAVQ</sequence>
<accession>A0A0S2HWC1</accession>
<evidence type="ECO:0000256" key="1">
    <source>
        <dbReference type="SAM" id="SignalP"/>
    </source>
</evidence>
<dbReference type="Proteomes" id="UP000064893">
    <property type="component" value="Chromosome"/>
</dbReference>
<dbReference type="EMBL" id="CP013118">
    <property type="protein sequence ID" value="ALO14337.1"/>
    <property type="molecule type" value="Genomic_DNA"/>
</dbReference>
<dbReference type="OrthoDB" id="9991266at2"/>
<dbReference type="STRING" id="1307839.L21SP5_00665"/>
<name>A0A0S2HWC1_9BACT</name>
<gene>
    <name evidence="2" type="ORF">L21SP5_00665</name>
</gene>
<dbReference type="RefSeq" id="WP_057951892.1">
    <property type="nucleotide sequence ID" value="NZ_CP013118.1"/>
</dbReference>
<evidence type="ECO:0000313" key="3">
    <source>
        <dbReference type="Proteomes" id="UP000064893"/>
    </source>
</evidence>
<organism evidence="2 3">
    <name type="scientific">Salinivirga cyanobacteriivorans</name>
    <dbReference type="NCBI Taxonomy" id="1307839"/>
    <lineage>
        <taxon>Bacteria</taxon>
        <taxon>Pseudomonadati</taxon>
        <taxon>Bacteroidota</taxon>
        <taxon>Bacteroidia</taxon>
        <taxon>Bacteroidales</taxon>
        <taxon>Salinivirgaceae</taxon>
        <taxon>Salinivirga</taxon>
    </lineage>
</organism>
<dbReference type="KEGG" id="blq:L21SP5_00665"/>
<feature type="signal peptide" evidence="1">
    <location>
        <begin position="1"/>
        <end position="21"/>
    </location>
</feature>